<feature type="coiled-coil region" evidence="1">
    <location>
        <begin position="186"/>
        <end position="378"/>
    </location>
</feature>
<dbReference type="HOGENOM" id="CLU_453063_0_0_1"/>
<dbReference type="EMBL" id="CT868174">
    <property type="protein sequence ID" value="CAK74228.1"/>
    <property type="molecule type" value="Genomic_DNA"/>
</dbReference>
<evidence type="ECO:0000256" key="1">
    <source>
        <dbReference type="SAM" id="Coils"/>
    </source>
</evidence>
<evidence type="ECO:0000313" key="3">
    <source>
        <dbReference type="EMBL" id="CAK74228.1"/>
    </source>
</evidence>
<dbReference type="Proteomes" id="UP000000600">
    <property type="component" value="Unassembled WGS sequence"/>
</dbReference>
<dbReference type="AlphaFoldDB" id="A0CTW1"/>
<organism evidence="3 4">
    <name type="scientific">Paramecium tetraurelia</name>
    <dbReference type="NCBI Taxonomy" id="5888"/>
    <lineage>
        <taxon>Eukaryota</taxon>
        <taxon>Sar</taxon>
        <taxon>Alveolata</taxon>
        <taxon>Ciliophora</taxon>
        <taxon>Intramacronucleata</taxon>
        <taxon>Oligohymenophorea</taxon>
        <taxon>Peniculida</taxon>
        <taxon>Parameciidae</taxon>
        <taxon>Paramecium</taxon>
    </lineage>
</organism>
<dbReference type="InParanoid" id="A0CTW1"/>
<protein>
    <submittedName>
        <fullName evidence="3">Uncharacterized protein</fullName>
    </submittedName>
</protein>
<dbReference type="eggNOG" id="ENOG502RVKQ">
    <property type="taxonomic scope" value="Eukaryota"/>
</dbReference>
<dbReference type="STRING" id="5888.A0CTW1"/>
<proteinExistence type="predicted"/>
<evidence type="ECO:0000313" key="4">
    <source>
        <dbReference type="Proteomes" id="UP000000600"/>
    </source>
</evidence>
<dbReference type="OrthoDB" id="6622877at2759"/>
<feature type="coiled-coil region" evidence="1">
    <location>
        <begin position="122"/>
        <end position="159"/>
    </location>
</feature>
<feature type="compositionally biased region" description="Basic and acidic residues" evidence="2">
    <location>
        <begin position="473"/>
        <end position="493"/>
    </location>
</feature>
<evidence type="ECO:0000256" key="2">
    <source>
        <dbReference type="SAM" id="MobiDB-lite"/>
    </source>
</evidence>
<accession>A0CTW1</accession>
<keyword evidence="4" id="KW-1185">Reference proteome</keyword>
<reference evidence="3 4" key="1">
    <citation type="journal article" date="2006" name="Nature">
        <title>Global trends of whole-genome duplications revealed by the ciliate Paramecium tetraurelia.</title>
        <authorList>
            <consortium name="Genoscope"/>
            <person name="Aury J.-M."/>
            <person name="Jaillon O."/>
            <person name="Duret L."/>
            <person name="Noel B."/>
            <person name="Jubin C."/>
            <person name="Porcel B.M."/>
            <person name="Segurens B."/>
            <person name="Daubin V."/>
            <person name="Anthouard V."/>
            <person name="Aiach N."/>
            <person name="Arnaiz O."/>
            <person name="Billaut A."/>
            <person name="Beisson J."/>
            <person name="Blanc I."/>
            <person name="Bouhouche K."/>
            <person name="Camara F."/>
            <person name="Duharcourt S."/>
            <person name="Guigo R."/>
            <person name="Gogendeau D."/>
            <person name="Katinka M."/>
            <person name="Keller A.-M."/>
            <person name="Kissmehl R."/>
            <person name="Klotz C."/>
            <person name="Koll F."/>
            <person name="Le Moue A."/>
            <person name="Lepere C."/>
            <person name="Malinsky S."/>
            <person name="Nowacki M."/>
            <person name="Nowak J.K."/>
            <person name="Plattner H."/>
            <person name="Poulain J."/>
            <person name="Ruiz F."/>
            <person name="Serrano V."/>
            <person name="Zagulski M."/>
            <person name="Dessen P."/>
            <person name="Betermier M."/>
            <person name="Weissenbach J."/>
            <person name="Scarpelli C."/>
            <person name="Schachter V."/>
            <person name="Sperling L."/>
            <person name="Meyer E."/>
            <person name="Cohen J."/>
            <person name="Wincker P."/>
        </authorList>
    </citation>
    <scope>NUCLEOTIDE SEQUENCE [LARGE SCALE GENOMIC DNA]</scope>
    <source>
        <strain evidence="3 4">Stock d4-2</strain>
    </source>
</reference>
<dbReference type="KEGG" id="ptm:GSPATT00010462001"/>
<dbReference type="RefSeq" id="XP_001441625.1">
    <property type="nucleotide sequence ID" value="XM_001441588.1"/>
</dbReference>
<feature type="coiled-coil region" evidence="1">
    <location>
        <begin position="37"/>
        <end position="74"/>
    </location>
</feature>
<dbReference type="GeneID" id="5027410"/>
<sequence>MSRFNSNAFIHISLAQSQFGPNQGALGIQQSFQQKNQHEIVNKTKNLQEMKTELEREKENSTMYQRLLEKALREIQQYINRFGSYTSTDDDENESKQEASHLRTEFTWKKLQPLLDGYDEQIAEQKHIIEIYKQDISQLEQLSKQFVEENQSLREQLEKKCEIILNIFQNGTIQDQMANLYKRLQKDDWAEKVKDLTQENHTLLKNYKEVLGKVKELQRDCDLYKKQLKEHQLKNEKLSIEISEIRDLRQEYQRKYEDLLSSNKDADSKIREVKNKNVKFEQDNMKLILQYDELEKRYQALVNDSESQKKDYEFEAENLKQEISDKSRKIKELQAENISINKERDQFSFDTKNFQQRLHEEENESKSKQLLIDDLKRKIDLQQKRENEHIKLSQQRADKEGKLIQEIDNLNSINRQQQQQIDQMAESHKTQVESLKKDKDNVIETLRIKHKQLIDNLESKIEELEQSSNQKEQMNEKLQKENHRLKQEKEDYEQNNKVEKYRLEHENSNLKQKNQELEESIVRREQHYEDKIQGLRMDKEQLELQNKNINQLTNELKQQNEQLRKKANLIEVENYELKEKVNQQGRSIVQGTNSKIMRSYVPT</sequence>
<keyword evidence="1" id="KW-0175">Coiled coil</keyword>
<dbReference type="OMA" id="LRTEFTW"/>
<feature type="region of interest" description="Disordered" evidence="2">
    <location>
        <begin position="464"/>
        <end position="493"/>
    </location>
</feature>
<gene>
    <name evidence="3" type="ORF">GSPATT00010462001</name>
</gene>
<name>A0CTW1_PARTE</name>